<accession>A0A9X3RD11</accession>
<evidence type="ECO:0000313" key="1">
    <source>
        <dbReference type="EMBL" id="MCZ8536549.1"/>
    </source>
</evidence>
<gene>
    <name evidence="1" type="ORF">M9R32_05060</name>
</gene>
<sequence>MKKFGLLSCMLLLLAGCSDEKPQVSIYHVDDDQEEVEMLKEVFHDNMKISEASGVFFDHQLVVSLQVEPLSKFSKEKIANSIEKEVKSLFPDHEVFVSSDLKITWELKKIIEKQPTEDALKKDLDELRALAKENT</sequence>
<dbReference type="PROSITE" id="PS51257">
    <property type="entry name" value="PROKAR_LIPOPROTEIN"/>
    <property type="match status" value="1"/>
</dbReference>
<keyword evidence="1" id="KW-0449">Lipoprotein</keyword>
<dbReference type="EMBL" id="JAMKBJ010000003">
    <property type="protein sequence ID" value="MCZ8536549.1"/>
    <property type="molecule type" value="Genomic_DNA"/>
</dbReference>
<protein>
    <submittedName>
        <fullName evidence="1">YhcN/YlaJ family sporulation lipoprotein</fullName>
    </submittedName>
</protein>
<evidence type="ECO:0000313" key="2">
    <source>
        <dbReference type="Proteomes" id="UP001152173"/>
    </source>
</evidence>
<keyword evidence="2" id="KW-1185">Reference proteome</keyword>
<reference evidence="1" key="1">
    <citation type="submission" date="2022-05" db="EMBL/GenBank/DDBJ databases">
        <authorList>
            <person name="Colautti A."/>
            <person name="Iacumin L."/>
        </authorList>
    </citation>
    <scope>NUCLEOTIDE SEQUENCE</scope>
    <source>
        <strain evidence="1">SK 55</strain>
    </source>
</reference>
<proteinExistence type="predicted"/>
<comment type="caution">
    <text evidence="1">The sequence shown here is derived from an EMBL/GenBank/DDBJ whole genome shotgun (WGS) entry which is preliminary data.</text>
</comment>
<dbReference type="Proteomes" id="UP001152173">
    <property type="component" value="Unassembled WGS sequence"/>
</dbReference>
<dbReference type="RefSeq" id="WP_269925650.1">
    <property type="nucleotide sequence ID" value="NZ_JAMKBJ010000003.1"/>
</dbReference>
<organism evidence="1 2">
    <name type="scientific">Paenisporosarcina quisquiliarum</name>
    <dbReference type="NCBI Taxonomy" id="365346"/>
    <lineage>
        <taxon>Bacteria</taxon>
        <taxon>Bacillati</taxon>
        <taxon>Bacillota</taxon>
        <taxon>Bacilli</taxon>
        <taxon>Bacillales</taxon>
        <taxon>Caryophanaceae</taxon>
        <taxon>Paenisporosarcina</taxon>
    </lineage>
</organism>
<name>A0A9X3RD11_9BACL</name>
<dbReference type="AlphaFoldDB" id="A0A9X3RD11"/>